<evidence type="ECO:0000313" key="2">
    <source>
        <dbReference type="EMBL" id="SUM31006.1"/>
    </source>
</evidence>
<dbReference type="EMBL" id="UHDK01000001">
    <property type="protein sequence ID" value="SUM31006.1"/>
    <property type="molecule type" value="Genomic_DNA"/>
</dbReference>
<evidence type="ECO:0000313" key="1">
    <source>
        <dbReference type="EMBL" id="GEQ06306.1"/>
    </source>
</evidence>
<protein>
    <submittedName>
        <fullName evidence="2">Uncharacterized protein</fullName>
    </submittedName>
</protein>
<dbReference type="OrthoDB" id="2406121at2"/>
<accession>A0A0D0SUP8</accession>
<reference evidence="2 3" key="1">
    <citation type="submission" date="2018-06" db="EMBL/GenBank/DDBJ databases">
        <authorList>
            <consortium name="Pathogen Informatics"/>
            <person name="Doyle S."/>
        </authorList>
    </citation>
    <scope>NUCLEOTIDE SEQUENCE [LARGE SCALE GENOMIC DNA]</scope>
    <source>
        <strain evidence="2 3">NCTC12195</strain>
    </source>
</reference>
<name>A0A0D0SUP8_STAGA</name>
<proteinExistence type="predicted"/>
<keyword evidence="4" id="KW-1185">Reference proteome</keyword>
<dbReference type="Proteomes" id="UP000255277">
    <property type="component" value="Unassembled WGS sequence"/>
</dbReference>
<dbReference type="AlphaFoldDB" id="A0A0D0SUP8"/>
<dbReference type="EMBL" id="BKAX01000006">
    <property type="protein sequence ID" value="GEQ06306.1"/>
    <property type="molecule type" value="Genomic_DNA"/>
</dbReference>
<organism evidence="2 3">
    <name type="scientific">Staphylococcus gallinarum</name>
    <dbReference type="NCBI Taxonomy" id="1293"/>
    <lineage>
        <taxon>Bacteria</taxon>
        <taxon>Bacillati</taxon>
        <taxon>Bacillota</taxon>
        <taxon>Bacilli</taxon>
        <taxon>Bacillales</taxon>
        <taxon>Staphylococcaceae</taxon>
        <taxon>Staphylococcus</taxon>
    </lineage>
</organism>
<dbReference type="Proteomes" id="UP000321057">
    <property type="component" value="Unassembled WGS sequence"/>
</dbReference>
<reference evidence="1 4" key="2">
    <citation type="submission" date="2019-07" db="EMBL/GenBank/DDBJ databases">
        <title>Whole genome shotgun sequence of Staphylococcus gallinarum NBRC 109767.</title>
        <authorList>
            <person name="Hosoyama A."/>
            <person name="Uohara A."/>
            <person name="Ohji S."/>
            <person name="Ichikawa N."/>
        </authorList>
    </citation>
    <scope>NUCLEOTIDE SEQUENCE [LARGE SCALE GENOMIC DNA]</scope>
    <source>
        <strain evidence="1 4">NBRC 109767</strain>
    </source>
</reference>
<dbReference type="RefSeq" id="WP_042737784.1">
    <property type="nucleotide sequence ID" value="NZ_BKAX01000006.1"/>
</dbReference>
<sequence length="118" mass="13187">MLKATTSIIENDKYEVQAINAHYLKRIEKSNKAERYFCIAQSEKLTLSALSTYVKSAKSVMAQLGEANTRATLTDAGNDIYQATFVYFEDSLDALKTATENLSLLDSKEAKNHILTNE</sequence>
<evidence type="ECO:0000313" key="3">
    <source>
        <dbReference type="Proteomes" id="UP000255277"/>
    </source>
</evidence>
<gene>
    <name evidence="2" type="ORF">NCTC12195_00411</name>
    <name evidence="1" type="ORF">SGA02_21340</name>
</gene>
<evidence type="ECO:0000313" key="4">
    <source>
        <dbReference type="Proteomes" id="UP000321057"/>
    </source>
</evidence>